<feature type="coiled-coil region" evidence="1">
    <location>
        <begin position="222"/>
        <end position="249"/>
    </location>
</feature>
<dbReference type="PANTHER" id="PTHR11852">
    <property type="entry name" value="PLATELET-ACTIVATING FACTOR ACETYLHYDROLASE"/>
    <property type="match status" value="1"/>
</dbReference>
<dbReference type="EMBL" id="PPHD01008347">
    <property type="protein sequence ID" value="POI31536.1"/>
    <property type="molecule type" value="Genomic_DNA"/>
</dbReference>
<evidence type="ECO:0000313" key="3">
    <source>
        <dbReference type="EMBL" id="POI31536.1"/>
    </source>
</evidence>
<feature type="compositionally biased region" description="Polar residues" evidence="2">
    <location>
        <begin position="1590"/>
        <end position="1600"/>
    </location>
</feature>
<dbReference type="PANTHER" id="PTHR11852:SF4">
    <property type="entry name" value="LITTLE ELONGATION COMPLEX SUBUNIT 1"/>
    <property type="match status" value="1"/>
</dbReference>
<feature type="coiled-coil region" evidence="1">
    <location>
        <begin position="1"/>
        <end position="49"/>
    </location>
</feature>
<feature type="compositionally biased region" description="Basic and acidic residues" evidence="2">
    <location>
        <begin position="1580"/>
        <end position="1589"/>
    </location>
</feature>
<evidence type="ECO:0000256" key="1">
    <source>
        <dbReference type="SAM" id="Coils"/>
    </source>
</evidence>
<dbReference type="Proteomes" id="UP000237246">
    <property type="component" value="Unassembled WGS sequence"/>
</dbReference>
<organism evidence="3 4">
    <name type="scientific">Bambusicola thoracicus</name>
    <name type="common">Chinese bamboo-partridge</name>
    <name type="synonym">Perdix thoracica</name>
    <dbReference type="NCBI Taxonomy" id="9083"/>
    <lineage>
        <taxon>Eukaryota</taxon>
        <taxon>Metazoa</taxon>
        <taxon>Chordata</taxon>
        <taxon>Craniata</taxon>
        <taxon>Vertebrata</taxon>
        <taxon>Euteleostomi</taxon>
        <taxon>Archelosauria</taxon>
        <taxon>Archosauria</taxon>
        <taxon>Dinosauria</taxon>
        <taxon>Saurischia</taxon>
        <taxon>Theropoda</taxon>
        <taxon>Coelurosauria</taxon>
        <taxon>Aves</taxon>
        <taxon>Neognathae</taxon>
        <taxon>Galloanserae</taxon>
        <taxon>Galliformes</taxon>
        <taxon>Phasianidae</taxon>
        <taxon>Perdicinae</taxon>
        <taxon>Bambusicola</taxon>
    </lineage>
</organism>
<evidence type="ECO:0000256" key="2">
    <source>
        <dbReference type="SAM" id="MobiDB-lite"/>
    </source>
</evidence>
<feature type="non-terminal residue" evidence="3">
    <location>
        <position position="1"/>
    </location>
</feature>
<dbReference type="OrthoDB" id="2238957at2759"/>
<accession>A0A2P4T598</accession>
<evidence type="ECO:0008006" key="5">
    <source>
        <dbReference type="Google" id="ProtNLM"/>
    </source>
</evidence>
<protein>
    <recommendedName>
        <fullName evidence="5">Little elongation complex subunit 1</fullName>
    </recommendedName>
</protein>
<reference evidence="3 4" key="1">
    <citation type="submission" date="2018-01" db="EMBL/GenBank/DDBJ databases">
        <title>Comparison of the Chinese Bamboo Partridge and Red Junglefowl genome sequences highlights the importance of demography in genome evolution.</title>
        <authorList>
            <person name="Tiley G.P."/>
            <person name="Kimball R.T."/>
            <person name="Braun E.L."/>
            <person name="Burleigh J.G."/>
        </authorList>
    </citation>
    <scope>NUCLEOTIDE SEQUENCE [LARGE SCALE GENOMIC DNA]</scope>
    <source>
        <strain evidence="3">RTK389</strain>
        <tissue evidence="3">Blood</tissue>
    </source>
</reference>
<name>A0A2P4T598_BAMTH</name>
<sequence>RKKLEAKVKKLEEAATKHTQDFKQLKIEKKKLEKELKKAQVKLQCFVDQTFRGFWEKGKLDGVLKEKCRKVKHAETQSSSEDLATDIDKEKIKFLLEELWMCIDSAKEKGKKQENDSVLVQLSPVATQDILFGELTGSSDEEVDCTASAVECVLQEDQVQPQSSNVFKLNEECNRWNKPCGDSLDAEISYNSSRTEKVVHIGPETLIKEERNTKQCEVATSITNIESNRECLEKNSENMETAKRDLMEAAACELESKEERKGDIKKMHNEERASSTHSMLRSFNLQNQIKLCSEVEQTEENPIVVRAGGYEGTHEKYGELMKAEHERDISKAVYIPQNVTHLPPQQYLVVRQRKDSEEKSGMLIESEVVENECKDAIKVTNTAVNAEENIKQVVTGEEATAAVQMQGLCAEPNNERELSENVLCNFSSSKSSCEAKCPENLIIQYDGEGIVKETDERAESTEISVCSQCSEIRHDSEKILEEQCIHTLKREIVRKHELETAQVSQCYSPVSAVEGIKHSQRVDDVDKKVCVVGSASLAFPEDEGQLKIQDINIIRLKSVEPTMKLNKESVLEIAESSDLLHSAQNGKLLHEKEREDLKGKNHQEESYSHFFQGKSDLESIPAVPKMICITDAESSTAKCESSALDFTERNGEMKQPGNLCSTSACGLSTTQKFRMVESRETEFKVNQEDCIGESSKVLEEVDTIQSVLVESNLTSQTKFGKPQNQFLANANAKCDETKAEFNSQSKELLIEACPSSFKEGKNVVKKNNVSEVVQRPSSEMDFNSGFALYSQIDLKTDCINSKETGSPVQVRNVLESTVPSDTNFSLPKVVRVVETDFTKNSDVPPIWEKKGDKNCIVSSGMNCSLEGFKEGGEITSTEKVNICKELDSCSEKYVHKNEGEVSGGELPIDKEPETSVELQILHADSHKKNTLTFQNVICQESECRISTWESTADPSRTCSVTAGRESCEALNGFEASKENSIKRSRNAFDIAEQSIESKEDCPLQKVKCVKCSESVPVFRKELRASTRIVVDALEAGAIVDTGDQLRELHSTMHSRNTATGSHLKPGAVMDMGIHCEIGSSPNAASEKSVVVEEGHPKDYSTLKRGCTLVASENTDGASEFRTDNSITGYMNESREDLLKTGTSKGSPVMLSASESRLPLRQMLTAFSEAYRIAVKHSKLNTRMLALGNFIEENYSEKFESNVQQKLPHSVDMDISIFEEYNRNQNCSACNSEENNANVMLDGLQPSCFSGTTWKDFLDSGRKNFFLKYFANPALSDIDCNSQMVSQAPKPQKMVFEDSCMLESESCVDIALQKTNKLNCKGQEQSQVLSVSTKTAVQVMHGRLSKKLLQGKRKTNALEVKVTEPVLANADTSMPTKCLSETINKIRQEMGPPLPPLLLPLIATPPRATTSSMGPVMSSADRSSLLSPLDELISPLHESPVPPLMSPLTDTPTVKSALLFSSPSPSEMAVGKRILSSPLQFCTSIPKHALPVPGRLPLCAADGAATGAPQENSVKILDAMYPELSARARTLNILKGNIQLNLCALSDSQSSSGPVAQIGGFKTIASTSTAFVKTGSNLKSDGSKDQDKNVKNQQLISSSSSRLEKRTLLPEPMPKSAKRLRLDSEPPKLEPAGIAAVRNGQNMISEVEENFDDKSCEISGSTHSSSLETSLPVKKIIDSDCQKIDLALKKITESCFDLLPVIQSHLGNISKVPIMRDEEKEVVNEFCIENKHLAESLLDVILNNFKAQKMASSYNFSQALCRVYTGICRQLGDLERARLFCYSLLKEDFPDSVKLILFITNIWPDIFFFQGAINKAMQLIIRQNANDNVLACLNAYLSWEQVTSPFTNSINFHLLCSPCRLYETKKLLMKDVKMLSESPMEFVKLHN</sequence>
<comment type="caution">
    <text evidence="3">The sequence shown here is derived from an EMBL/GenBank/DDBJ whole genome shotgun (WGS) entry which is preliminary data.</text>
</comment>
<keyword evidence="1" id="KW-0175">Coiled coil</keyword>
<evidence type="ECO:0000313" key="4">
    <source>
        <dbReference type="Proteomes" id="UP000237246"/>
    </source>
</evidence>
<gene>
    <name evidence="3" type="ORF">CIB84_004713</name>
</gene>
<feature type="region of interest" description="Disordered" evidence="2">
    <location>
        <begin position="1576"/>
        <end position="1618"/>
    </location>
</feature>
<proteinExistence type="predicted"/>
<keyword evidence="4" id="KW-1185">Reference proteome</keyword>